<dbReference type="Proteomes" id="UP001295684">
    <property type="component" value="Unassembled WGS sequence"/>
</dbReference>
<feature type="transmembrane region" description="Helical" evidence="5">
    <location>
        <begin position="315"/>
        <end position="338"/>
    </location>
</feature>
<evidence type="ECO:0000256" key="1">
    <source>
        <dbReference type="ARBA" id="ARBA00004141"/>
    </source>
</evidence>
<feature type="transmembrane region" description="Helical" evidence="5">
    <location>
        <begin position="350"/>
        <end position="369"/>
    </location>
</feature>
<sequence length="430" mass="47880">MDTSLDLKILFIVFIFIIALGCGLLPYYIKSCSKNRTWLGIANAFSGGIFLAIALLHIIPEAHTHYLIYMHSDADQGHDHAPNSDVQHGAHLKLGGNAPNVHRNLHGVGGDHELLELGFPLPYFLVFCGYTFILLIDKVMFDSHALVHDHGDNKWRDSFRKSLVDPKRSSQTHSSFNQEINGKKMYEDEKNYNEFRDEDDNQTDQEVEEDVNEGIRRFLSKADRFSARIDSELSMKYRKGRKSIRNMSMKSHTGDPISNGVMAQRKEFMESENNQDDGSRGFSCDLTPYILMIALSVHSVFEGVAVGLEEDPADIWSFLIAIGTHKWAAAMSLGISMSSNVNLSPSTIKILILIFALSTPIGIVIGMIAMESSALVNIAFSSLAGGTFLYIAASEVVVEEFSVPTKKWFKLAGFIIGALLITFVTSMEEQ</sequence>
<protein>
    <submittedName>
        <fullName evidence="6">Uncharacterized protein</fullName>
    </submittedName>
</protein>
<comment type="caution">
    <text evidence="6">The sequence shown here is derived from an EMBL/GenBank/DDBJ whole genome shotgun (WGS) entry which is preliminary data.</text>
</comment>
<gene>
    <name evidence="6" type="ORF">ECRASSUSDP1_LOCUS11556</name>
</gene>
<feature type="transmembrane region" description="Helical" evidence="5">
    <location>
        <begin position="408"/>
        <end position="427"/>
    </location>
</feature>
<dbReference type="AlphaFoldDB" id="A0AAD1UK61"/>
<feature type="transmembrane region" description="Helical" evidence="5">
    <location>
        <begin position="41"/>
        <end position="59"/>
    </location>
</feature>
<proteinExistence type="predicted"/>
<name>A0AAD1UK61_EUPCR</name>
<evidence type="ECO:0000313" key="7">
    <source>
        <dbReference type="Proteomes" id="UP001295684"/>
    </source>
</evidence>
<feature type="transmembrane region" description="Helical" evidence="5">
    <location>
        <begin position="375"/>
        <end position="396"/>
    </location>
</feature>
<dbReference type="GO" id="GO:0016020">
    <property type="term" value="C:membrane"/>
    <property type="evidence" value="ECO:0007669"/>
    <property type="project" value="UniProtKB-SubCell"/>
</dbReference>
<dbReference type="EMBL" id="CAMPGE010011411">
    <property type="protein sequence ID" value="CAI2370247.1"/>
    <property type="molecule type" value="Genomic_DNA"/>
</dbReference>
<dbReference type="PANTHER" id="PTHR11040:SF140">
    <property type="entry name" value="ZRT (ZRT), IRT- (IRT-) LIKE PROTEIN TRANSPORTER"/>
    <property type="match status" value="1"/>
</dbReference>
<reference evidence="6" key="1">
    <citation type="submission" date="2023-07" db="EMBL/GenBank/DDBJ databases">
        <authorList>
            <consortium name="AG Swart"/>
            <person name="Singh M."/>
            <person name="Singh A."/>
            <person name="Seah K."/>
            <person name="Emmerich C."/>
        </authorList>
    </citation>
    <scope>NUCLEOTIDE SEQUENCE</scope>
    <source>
        <strain evidence="6">DP1</strain>
    </source>
</reference>
<dbReference type="Pfam" id="PF02535">
    <property type="entry name" value="Zip"/>
    <property type="match status" value="1"/>
</dbReference>
<keyword evidence="3 5" id="KW-1133">Transmembrane helix</keyword>
<comment type="subcellular location">
    <subcellularLocation>
        <location evidence="1">Membrane</location>
        <topology evidence="1">Multi-pass membrane protein</topology>
    </subcellularLocation>
</comment>
<feature type="transmembrane region" description="Helical" evidence="5">
    <location>
        <begin position="117"/>
        <end position="136"/>
    </location>
</feature>
<keyword evidence="7" id="KW-1185">Reference proteome</keyword>
<keyword evidence="4 5" id="KW-0472">Membrane</keyword>
<dbReference type="PANTHER" id="PTHR11040">
    <property type="entry name" value="ZINC/IRON TRANSPORTER"/>
    <property type="match status" value="1"/>
</dbReference>
<evidence type="ECO:0000256" key="4">
    <source>
        <dbReference type="ARBA" id="ARBA00023136"/>
    </source>
</evidence>
<evidence type="ECO:0000313" key="6">
    <source>
        <dbReference type="EMBL" id="CAI2370247.1"/>
    </source>
</evidence>
<evidence type="ECO:0000256" key="3">
    <source>
        <dbReference type="ARBA" id="ARBA00022989"/>
    </source>
</evidence>
<organism evidence="6 7">
    <name type="scientific">Euplotes crassus</name>
    <dbReference type="NCBI Taxonomy" id="5936"/>
    <lineage>
        <taxon>Eukaryota</taxon>
        <taxon>Sar</taxon>
        <taxon>Alveolata</taxon>
        <taxon>Ciliophora</taxon>
        <taxon>Intramacronucleata</taxon>
        <taxon>Spirotrichea</taxon>
        <taxon>Hypotrichia</taxon>
        <taxon>Euplotida</taxon>
        <taxon>Euplotidae</taxon>
        <taxon>Moneuplotes</taxon>
    </lineage>
</organism>
<keyword evidence="2 5" id="KW-0812">Transmembrane</keyword>
<dbReference type="InterPro" id="IPR003689">
    <property type="entry name" value="ZIP"/>
</dbReference>
<evidence type="ECO:0000256" key="5">
    <source>
        <dbReference type="SAM" id="Phobius"/>
    </source>
</evidence>
<evidence type="ECO:0000256" key="2">
    <source>
        <dbReference type="ARBA" id="ARBA00022692"/>
    </source>
</evidence>
<accession>A0AAD1UK61</accession>
<dbReference type="GO" id="GO:0005385">
    <property type="term" value="F:zinc ion transmembrane transporter activity"/>
    <property type="evidence" value="ECO:0007669"/>
    <property type="project" value="TreeGrafter"/>
</dbReference>
<feature type="transmembrane region" description="Helical" evidence="5">
    <location>
        <begin position="6"/>
        <end position="29"/>
    </location>
</feature>